<sequence>MFETILIALGAFSVNVSISVAQLFLALLIVFSAVKLYKTKDFTVLNDWPAKFFILMAASQLTSAFAGINPSVSLSAVTSTWTYLYLFACMILFDGKNLNRVLAAFFAGSILNAFSGIYDVTITGMERAIGYYTHALTYGNAAAVVFIAALGLSFFVKFKDLKLRYLIYAAAVLSLIALIFSGSRGPILSTLLTVFLLSIYLYRLKAVAVISVLVVGFALFTASSPDFRKKLMTDRERQVGTTSASSVGTRIVLWKAAVKAISERPVFGFGSGTFKEYVDKNVTELVLSKAHAHNSYLHYAYSNGLLGLALLTGFIVSLFRYTIRRSKEYPPAKAAIFVLLVFLLEGLTENNFGDSEVVMLTMLLLAVLTARVGQNKNL</sequence>
<feature type="transmembrane region" description="Helical" evidence="5">
    <location>
        <begin position="100"/>
        <end position="118"/>
    </location>
</feature>
<dbReference type="RefSeq" id="WP_132871534.1">
    <property type="nucleotide sequence ID" value="NZ_SMGG01000003.1"/>
</dbReference>
<dbReference type="GO" id="GO:0016020">
    <property type="term" value="C:membrane"/>
    <property type="evidence" value="ECO:0007669"/>
    <property type="project" value="UniProtKB-SubCell"/>
</dbReference>
<evidence type="ECO:0000256" key="2">
    <source>
        <dbReference type="ARBA" id="ARBA00022692"/>
    </source>
</evidence>
<accession>A0A4R1KBK8</accession>
<reference evidence="7 8" key="1">
    <citation type="submission" date="2019-03" db="EMBL/GenBank/DDBJ databases">
        <title>Genomic Encyclopedia of Type Strains, Phase IV (KMG-IV): sequencing the most valuable type-strain genomes for metagenomic binning, comparative biology and taxonomic classification.</title>
        <authorList>
            <person name="Goeker M."/>
        </authorList>
    </citation>
    <scope>NUCLEOTIDE SEQUENCE [LARGE SCALE GENOMIC DNA]</scope>
    <source>
        <strain evidence="7 8">DSM 24984</strain>
    </source>
</reference>
<gene>
    <name evidence="7" type="ORF">C8D98_0392</name>
</gene>
<dbReference type="GO" id="GO:0016874">
    <property type="term" value="F:ligase activity"/>
    <property type="evidence" value="ECO:0007669"/>
    <property type="project" value="UniProtKB-KW"/>
</dbReference>
<dbReference type="AlphaFoldDB" id="A0A4R1KBK8"/>
<evidence type="ECO:0000256" key="3">
    <source>
        <dbReference type="ARBA" id="ARBA00022989"/>
    </source>
</evidence>
<feature type="transmembrane region" description="Helical" evidence="5">
    <location>
        <begin position="6"/>
        <end position="31"/>
    </location>
</feature>
<feature type="transmembrane region" description="Helical" evidence="5">
    <location>
        <begin position="186"/>
        <end position="202"/>
    </location>
</feature>
<keyword evidence="4 5" id="KW-0472">Membrane</keyword>
<proteinExistence type="predicted"/>
<dbReference type="InterPro" id="IPR051533">
    <property type="entry name" value="WaaL-like"/>
</dbReference>
<evidence type="ECO:0000313" key="8">
    <source>
        <dbReference type="Proteomes" id="UP000294614"/>
    </source>
</evidence>
<dbReference type="Proteomes" id="UP000294614">
    <property type="component" value="Unassembled WGS sequence"/>
</dbReference>
<dbReference type="InterPro" id="IPR007016">
    <property type="entry name" value="O-antigen_ligase-rel_domated"/>
</dbReference>
<evidence type="ECO:0000256" key="4">
    <source>
        <dbReference type="ARBA" id="ARBA00023136"/>
    </source>
</evidence>
<evidence type="ECO:0000256" key="5">
    <source>
        <dbReference type="SAM" id="Phobius"/>
    </source>
</evidence>
<dbReference type="PANTHER" id="PTHR37422:SF13">
    <property type="entry name" value="LIPOPOLYSACCHARIDE BIOSYNTHESIS PROTEIN PA4999-RELATED"/>
    <property type="match status" value="1"/>
</dbReference>
<evidence type="ECO:0000313" key="7">
    <source>
        <dbReference type="EMBL" id="TCK61886.1"/>
    </source>
</evidence>
<feature type="transmembrane region" description="Helical" evidence="5">
    <location>
        <begin position="163"/>
        <end position="180"/>
    </location>
</feature>
<name>A0A4R1KBK8_9BACT</name>
<keyword evidence="2 5" id="KW-0812">Transmembrane</keyword>
<evidence type="ECO:0000259" key="6">
    <source>
        <dbReference type="Pfam" id="PF04932"/>
    </source>
</evidence>
<protein>
    <submittedName>
        <fullName evidence="7">O-antigen ligase</fullName>
    </submittedName>
</protein>
<keyword evidence="3 5" id="KW-1133">Transmembrane helix</keyword>
<feature type="transmembrane region" description="Helical" evidence="5">
    <location>
        <begin position="74"/>
        <end position="93"/>
    </location>
</feature>
<feature type="transmembrane region" description="Helical" evidence="5">
    <location>
        <begin position="207"/>
        <end position="224"/>
    </location>
</feature>
<evidence type="ECO:0000256" key="1">
    <source>
        <dbReference type="ARBA" id="ARBA00004141"/>
    </source>
</evidence>
<keyword evidence="7" id="KW-0436">Ligase</keyword>
<comment type="caution">
    <text evidence="7">The sequence shown here is derived from an EMBL/GenBank/DDBJ whole genome shotgun (WGS) entry which is preliminary data.</text>
</comment>
<feature type="domain" description="O-antigen ligase-related" evidence="6">
    <location>
        <begin position="169"/>
        <end position="311"/>
    </location>
</feature>
<keyword evidence="8" id="KW-1185">Reference proteome</keyword>
<comment type="subcellular location">
    <subcellularLocation>
        <location evidence="1">Membrane</location>
        <topology evidence="1">Multi-pass membrane protein</topology>
    </subcellularLocation>
</comment>
<feature type="transmembrane region" description="Helical" evidence="5">
    <location>
        <begin position="299"/>
        <end position="319"/>
    </location>
</feature>
<dbReference type="EMBL" id="SMGG01000003">
    <property type="protein sequence ID" value="TCK61886.1"/>
    <property type="molecule type" value="Genomic_DNA"/>
</dbReference>
<dbReference type="OrthoDB" id="9795248at2"/>
<organism evidence="7 8">
    <name type="scientific">Seleniivibrio woodruffii</name>
    <dbReference type="NCBI Taxonomy" id="1078050"/>
    <lineage>
        <taxon>Bacteria</taxon>
        <taxon>Pseudomonadati</taxon>
        <taxon>Deferribacterota</taxon>
        <taxon>Deferribacteres</taxon>
        <taxon>Deferribacterales</taxon>
        <taxon>Geovibrionaceae</taxon>
        <taxon>Seleniivibrio</taxon>
    </lineage>
</organism>
<dbReference type="PANTHER" id="PTHR37422">
    <property type="entry name" value="TEICHURONIC ACID BIOSYNTHESIS PROTEIN TUAE"/>
    <property type="match status" value="1"/>
</dbReference>
<feature type="transmembrane region" description="Helical" evidence="5">
    <location>
        <begin position="138"/>
        <end position="156"/>
    </location>
</feature>
<dbReference type="Pfam" id="PF04932">
    <property type="entry name" value="Wzy_C"/>
    <property type="match status" value="1"/>
</dbReference>